<keyword evidence="6 10" id="KW-0949">S-adenosyl-L-methionine</keyword>
<comment type="caution">
    <text evidence="11">The sequence shown here is derived from an EMBL/GenBank/DDBJ whole genome shotgun (WGS) entry which is preliminary data.</text>
</comment>
<feature type="transmembrane region" description="Helical" evidence="10">
    <location>
        <begin position="161"/>
        <end position="189"/>
    </location>
</feature>
<evidence type="ECO:0000256" key="3">
    <source>
        <dbReference type="ARBA" id="ARBA00012151"/>
    </source>
</evidence>
<dbReference type="GO" id="GO:0032259">
    <property type="term" value="P:methylation"/>
    <property type="evidence" value="ECO:0007669"/>
    <property type="project" value="UniProtKB-KW"/>
</dbReference>
<dbReference type="PROSITE" id="PS51564">
    <property type="entry name" value="SAM_ICMT"/>
    <property type="match status" value="1"/>
</dbReference>
<keyword evidence="4 10" id="KW-0489">Methyltransferase</keyword>
<protein>
    <recommendedName>
        <fullName evidence="3 10">Protein-S-isoprenylcysteine O-methyltransferase</fullName>
        <ecNumber evidence="3 10">2.1.1.100</ecNumber>
    </recommendedName>
</protein>
<dbReference type="InterPro" id="IPR007269">
    <property type="entry name" value="ICMT_MeTrfase"/>
</dbReference>
<evidence type="ECO:0000256" key="8">
    <source>
        <dbReference type="ARBA" id="ARBA00022989"/>
    </source>
</evidence>
<reference evidence="11 12" key="3">
    <citation type="journal article" date="2015" name="Genome Announc.">
        <title>Draft Genome Sequence of the Archiascomycetous Yeast Saitoella complicata.</title>
        <authorList>
            <person name="Yamauchi K."/>
            <person name="Kondo S."/>
            <person name="Hamamoto M."/>
            <person name="Takahashi Y."/>
            <person name="Ogura Y."/>
            <person name="Hayashi T."/>
            <person name="Nishida H."/>
        </authorList>
    </citation>
    <scope>NUCLEOTIDE SEQUENCE [LARGE SCALE GENOMIC DNA]</scope>
    <source>
        <strain evidence="11 12">NRRL Y-17804</strain>
    </source>
</reference>
<proteinExistence type="inferred from homology"/>
<dbReference type="PANTHER" id="PTHR12714:SF9">
    <property type="entry name" value="PROTEIN-S-ISOPRENYLCYSTEINE O-METHYLTRANSFERASE"/>
    <property type="match status" value="1"/>
</dbReference>
<accession>A0A0E9NM17</accession>
<comment type="similarity">
    <text evidence="2 10">Belongs to the class VI-like SAM-binding methyltransferase superfamily. Isoprenylcysteine carboxyl methyltransferase family.</text>
</comment>
<dbReference type="GO" id="GO:0004671">
    <property type="term" value="F:protein C-terminal S-isoprenylcysteine carboxyl O-methyltransferase activity"/>
    <property type="evidence" value="ECO:0007669"/>
    <property type="project" value="UniProtKB-EC"/>
</dbReference>
<evidence type="ECO:0000256" key="5">
    <source>
        <dbReference type="ARBA" id="ARBA00022679"/>
    </source>
</evidence>
<keyword evidence="8 10" id="KW-1133">Transmembrane helix</keyword>
<evidence type="ECO:0000256" key="1">
    <source>
        <dbReference type="ARBA" id="ARBA00004141"/>
    </source>
</evidence>
<keyword evidence="10" id="KW-0256">Endoplasmic reticulum</keyword>
<keyword evidence="9 10" id="KW-0472">Membrane</keyword>
<dbReference type="OrthoDB" id="422086at2759"/>
<dbReference type="Proteomes" id="UP000033140">
    <property type="component" value="Unassembled WGS sequence"/>
</dbReference>
<evidence type="ECO:0000313" key="12">
    <source>
        <dbReference type="Proteomes" id="UP000033140"/>
    </source>
</evidence>
<evidence type="ECO:0000256" key="4">
    <source>
        <dbReference type="ARBA" id="ARBA00022603"/>
    </source>
</evidence>
<keyword evidence="5" id="KW-0808">Transferase</keyword>
<organism evidence="11 12">
    <name type="scientific">Saitoella complicata (strain BCRC 22490 / CBS 7301 / JCM 7358 / NBRC 10748 / NRRL Y-17804)</name>
    <dbReference type="NCBI Taxonomy" id="698492"/>
    <lineage>
        <taxon>Eukaryota</taxon>
        <taxon>Fungi</taxon>
        <taxon>Dikarya</taxon>
        <taxon>Ascomycota</taxon>
        <taxon>Taphrinomycotina</taxon>
        <taxon>Taphrinomycotina incertae sedis</taxon>
        <taxon>Saitoella</taxon>
    </lineage>
</organism>
<evidence type="ECO:0000256" key="6">
    <source>
        <dbReference type="ARBA" id="ARBA00022691"/>
    </source>
</evidence>
<comment type="subcellular location">
    <subcellularLocation>
        <location evidence="10">Endoplasmic reticulum membrane</location>
        <topology evidence="10">Multi-pass membrane protein</topology>
    </subcellularLocation>
    <subcellularLocation>
        <location evidence="1">Membrane</location>
        <topology evidence="1">Multi-pass membrane protein</topology>
    </subcellularLocation>
</comment>
<dbReference type="Gene3D" id="1.20.120.1630">
    <property type="match status" value="1"/>
</dbReference>
<evidence type="ECO:0000256" key="9">
    <source>
        <dbReference type="ARBA" id="ARBA00023136"/>
    </source>
</evidence>
<evidence type="ECO:0000256" key="2">
    <source>
        <dbReference type="ARBA" id="ARBA00009140"/>
    </source>
</evidence>
<feature type="transmembrane region" description="Helical" evidence="10">
    <location>
        <begin position="75"/>
        <end position="95"/>
    </location>
</feature>
<feature type="transmembrane region" description="Helical" evidence="10">
    <location>
        <begin position="37"/>
        <end position="55"/>
    </location>
</feature>
<keyword evidence="12" id="KW-1185">Reference proteome</keyword>
<dbReference type="EMBL" id="BACD03000038">
    <property type="protein sequence ID" value="GAO50858.1"/>
    <property type="molecule type" value="Genomic_DNA"/>
</dbReference>
<keyword evidence="7 10" id="KW-0812">Transmembrane</keyword>
<reference evidence="11 12" key="1">
    <citation type="journal article" date="2011" name="J. Gen. Appl. Microbiol.">
        <title>Draft genome sequencing of the enigmatic yeast Saitoella complicata.</title>
        <authorList>
            <person name="Nishida H."/>
            <person name="Hamamoto M."/>
            <person name="Sugiyama J."/>
        </authorList>
    </citation>
    <scope>NUCLEOTIDE SEQUENCE [LARGE SCALE GENOMIC DNA]</scope>
    <source>
        <strain evidence="11 12">NRRL Y-17804</strain>
    </source>
</reference>
<dbReference type="STRING" id="698492.A0A0E9NM17"/>
<feature type="transmembrane region" description="Helical" evidence="10">
    <location>
        <begin position="104"/>
        <end position="122"/>
    </location>
</feature>
<dbReference type="OMA" id="GMVPQVW"/>
<sequence length="223" mass="25190">MSNPNAPDGVALRASLLGAVFGASSVLACVSSPAHPAGFVFVALLAIFHILEYYVTARYNPTRVKIDSFLLSNGIGYPIAQACGILEFLIELYYFPELKTVSNAFYLGMAITLFGQVFRFIAMAQAAQSFNHQVQSAKLDDHVLVTDGLYKYFRHPSYFGFFWWGIGSQIMLANPVSIIAFGFVLWRFFSQRIEGEEKFLVKFFGDSYVRYRERVPTRIPFIR</sequence>
<feature type="transmembrane region" description="Helical" evidence="10">
    <location>
        <begin position="12"/>
        <end position="30"/>
    </location>
</feature>
<dbReference type="GO" id="GO:0005789">
    <property type="term" value="C:endoplasmic reticulum membrane"/>
    <property type="evidence" value="ECO:0007669"/>
    <property type="project" value="UniProtKB-SubCell"/>
</dbReference>
<reference evidence="11 12" key="2">
    <citation type="journal article" date="2014" name="J. Gen. Appl. Microbiol.">
        <title>The early diverging ascomycetous budding yeast Saitoella complicata has three histone deacetylases belonging to the Clr6, Hos2, and Rpd3 lineages.</title>
        <authorList>
            <person name="Nishida H."/>
            <person name="Matsumoto T."/>
            <person name="Kondo S."/>
            <person name="Hamamoto M."/>
            <person name="Yoshikawa H."/>
        </authorList>
    </citation>
    <scope>NUCLEOTIDE SEQUENCE [LARGE SCALE GENOMIC DNA]</scope>
    <source>
        <strain evidence="11 12">NRRL Y-17804</strain>
    </source>
</reference>
<gene>
    <name evidence="11" type="ORF">G7K_4977-t1</name>
</gene>
<evidence type="ECO:0000256" key="7">
    <source>
        <dbReference type="ARBA" id="ARBA00022692"/>
    </source>
</evidence>
<dbReference type="AlphaFoldDB" id="A0A0E9NM17"/>
<evidence type="ECO:0000256" key="10">
    <source>
        <dbReference type="RuleBase" id="RU362022"/>
    </source>
</evidence>
<dbReference type="RefSeq" id="XP_019024792.1">
    <property type="nucleotide sequence ID" value="XM_019169411.1"/>
</dbReference>
<dbReference type="Pfam" id="PF04140">
    <property type="entry name" value="ICMT"/>
    <property type="match status" value="1"/>
</dbReference>
<evidence type="ECO:0000313" key="11">
    <source>
        <dbReference type="EMBL" id="GAO50858.1"/>
    </source>
</evidence>
<name>A0A0E9NM17_SAICN</name>
<comment type="catalytic activity">
    <reaction evidence="10">
        <text>[protein]-C-terminal S-[(2E,6E)-farnesyl]-L-cysteine + S-adenosyl-L-methionine = [protein]-C-terminal S-[(2E,6E)-farnesyl]-L-cysteine methyl ester + S-adenosyl-L-homocysteine</text>
        <dbReference type="Rhea" id="RHEA:21672"/>
        <dbReference type="Rhea" id="RHEA-COMP:12125"/>
        <dbReference type="Rhea" id="RHEA-COMP:12126"/>
        <dbReference type="ChEBI" id="CHEBI:57856"/>
        <dbReference type="ChEBI" id="CHEBI:59789"/>
        <dbReference type="ChEBI" id="CHEBI:90510"/>
        <dbReference type="ChEBI" id="CHEBI:90511"/>
        <dbReference type="EC" id="2.1.1.100"/>
    </reaction>
</comment>
<dbReference type="InterPro" id="IPR025770">
    <property type="entry name" value="PPMT_MeTrfase"/>
</dbReference>
<dbReference type="PANTHER" id="PTHR12714">
    <property type="entry name" value="PROTEIN-S ISOPRENYLCYSTEINE O-METHYLTRANSFERASE"/>
    <property type="match status" value="1"/>
</dbReference>
<dbReference type="EC" id="2.1.1.100" evidence="3 10"/>